<accession>A0ABY8EL49</accession>
<organism evidence="1 2">
    <name type="scientific">Tepidibacter hydrothermalis</name>
    <dbReference type="NCBI Taxonomy" id="3036126"/>
    <lineage>
        <taxon>Bacteria</taxon>
        <taxon>Bacillati</taxon>
        <taxon>Bacillota</taxon>
        <taxon>Clostridia</taxon>
        <taxon>Peptostreptococcales</taxon>
        <taxon>Peptostreptococcaceae</taxon>
        <taxon>Tepidibacter</taxon>
    </lineage>
</organism>
<dbReference type="RefSeq" id="WP_277734218.1">
    <property type="nucleotide sequence ID" value="NZ_CP120733.1"/>
</dbReference>
<evidence type="ECO:0000313" key="2">
    <source>
        <dbReference type="Proteomes" id="UP001222800"/>
    </source>
</evidence>
<reference evidence="1 2" key="1">
    <citation type="submission" date="2023-03" db="EMBL/GenBank/DDBJ databases">
        <title>Complete genome sequence of Tepidibacter sp. SWIR-1, isolated from a deep-sea hydrothermal vent.</title>
        <authorList>
            <person name="Li X."/>
        </authorList>
    </citation>
    <scope>NUCLEOTIDE SEQUENCE [LARGE SCALE GENOMIC DNA]</scope>
    <source>
        <strain evidence="1 2">SWIR-1</strain>
    </source>
</reference>
<keyword evidence="2" id="KW-1185">Reference proteome</keyword>
<proteinExistence type="predicted"/>
<sequence>MNLEQLKIMINQKRWSLEDTEMYRLLTLSVQAIEKMEDKLGSESEEIEILA</sequence>
<evidence type="ECO:0000313" key="1">
    <source>
        <dbReference type="EMBL" id="WFD11983.1"/>
    </source>
</evidence>
<dbReference type="Proteomes" id="UP001222800">
    <property type="component" value="Chromosome"/>
</dbReference>
<name>A0ABY8EL49_9FIRM</name>
<gene>
    <name evidence="1" type="ORF">P4S50_07870</name>
</gene>
<dbReference type="EMBL" id="CP120733">
    <property type="protein sequence ID" value="WFD11983.1"/>
    <property type="molecule type" value="Genomic_DNA"/>
</dbReference>
<protein>
    <submittedName>
        <fullName evidence="1">Uncharacterized protein</fullName>
    </submittedName>
</protein>